<dbReference type="EMBL" id="WKMX01000017">
    <property type="protein sequence ID" value="MRZ07940.1"/>
    <property type="molecule type" value="Genomic_DNA"/>
</dbReference>
<dbReference type="EMBL" id="WKMO01000008">
    <property type="protein sequence ID" value="MSB73719.1"/>
    <property type="molecule type" value="Genomic_DNA"/>
</dbReference>
<dbReference type="InterPro" id="IPR004498">
    <property type="entry name" value="Ribosomal_PrmA_MeTrfase"/>
</dbReference>
<sequence>MNYYELSFTYTSPIEKEIINDVLAAELGEIGFESFTESEKGLLGYISEALYDKKTLDDKLADFPLENTRIDYTSKWVESKDWNEEWEKNYFKPIRIGNECIIRASFHEAEPGYTYNIIIDPKMAFGTGNHETTYLMISEMLKLDLEGKELLDMGCGTAVLAILARLKGAKRVAAIDIDEWAYNNALENIRLNHTEDIQVALGGAEKIKEFGLFDIVFANINRNILLNDICQYTNSMKPGSILFMSGFYVEDIPAIEAECQKNGLKLDSYNERNNWVAVKVLKG</sequence>
<reference evidence="10" key="4">
    <citation type="submission" date="2023-01" db="EMBL/GenBank/DDBJ databases">
        <title>Human gut microbiome strain richness.</title>
        <authorList>
            <person name="Chen-Liaw A."/>
        </authorList>
    </citation>
    <scope>NUCLEOTIDE SEQUENCE</scope>
    <source>
        <strain evidence="10">D35st1_E5_D35t1_190705</strain>
    </source>
</reference>
<evidence type="ECO:0000256" key="4">
    <source>
        <dbReference type="ARBA" id="ARBA00022679"/>
    </source>
</evidence>
<dbReference type="PANTHER" id="PTHR43648:SF1">
    <property type="entry name" value="ELECTRON TRANSFER FLAVOPROTEIN BETA SUBUNIT LYSINE METHYLTRANSFERASE"/>
    <property type="match status" value="1"/>
</dbReference>
<comment type="function">
    <text evidence="6">Methylates ribosomal protein L11.</text>
</comment>
<dbReference type="GO" id="GO:0005840">
    <property type="term" value="C:ribosome"/>
    <property type="evidence" value="ECO:0007669"/>
    <property type="project" value="UniProtKB-KW"/>
</dbReference>
<dbReference type="Proteomes" id="UP000095332">
    <property type="component" value="Unassembled WGS sequence"/>
</dbReference>
<reference evidence="16 20" key="3">
    <citation type="submission" date="2019-07" db="EMBL/GenBank/DDBJ databases">
        <title>Genome sequencing of Parabacteroides distasonis iSURF_7.</title>
        <authorList>
            <person name="Degefu H.N."/>
            <person name="Ruoff K.L."/>
            <person name="Price C.E."/>
            <person name="Valls R.A."/>
            <person name="O'Toole G.A."/>
        </authorList>
    </citation>
    <scope>NUCLEOTIDE SEQUENCE [LARGE SCALE GENOMIC DNA]</scope>
    <source>
        <strain evidence="16 20">CFPLTA003_1B</strain>
    </source>
</reference>
<organism evidence="7 19">
    <name type="scientific">Parabacteroides distasonis</name>
    <dbReference type="NCBI Taxonomy" id="823"/>
    <lineage>
        <taxon>Bacteria</taxon>
        <taxon>Pseudomonadati</taxon>
        <taxon>Bacteroidota</taxon>
        <taxon>Bacteroidia</taxon>
        <taxon>Bacteroidales</taxon>
        <taxon>Tannerellaceae</taxon>
        <taxon>Parabacteroides</taxon>
    </lineage>
</organism>
<feature type="binding site" evidence="6">
    <location>
        <position position="176"/>
    </location>
    <ligand>
        <name>S-adenosyl-L-methionine</name>
        <dbReference type="ChEBI" id="CHEBI:59789"/>
    </ligand>
</feature>
<comment type="subcellular location">
    <subcellularLocation>
        <location evidence="6">Cytoplasm</location>
    </subcellularLocation>
</comment>
<dbReference type="Proteomes" id="UP000461276">
    <property type="component" value="Unassembled WGS sequence"/>
</dbReference>
<evidence type="ECO:0000256" key="3">
    <source>
        <dbReference type="ARBA" id="ARBA00022603"/>
    </source>
</evidence>
<keyword evidence="3 6" id="KW-0489">Methyltransferase</keyword>
<keyword evidence="4 6" id="KW-0808">Transferase</keyword>
<evidence type="ECO:0000313" key="19">
    <source>
        <dbReference type="Proteomes" id="UP000095591"/>
    </source>
</evidence>
<evidence type="ECO:0000313" key="18">
    <source>
        <dbReference type="Proteomes" id="UP000095455"/>
    </source>
</evidence>
<reference evidence="21 22" key="2">
    <citation type="journal article" date="2019" name="Nat. Med.">
        <title>A library of human gut bacterial isolates paired with longitudinal multiomics data enables mechanistic microbiome research.</title>
        <authorList>
            <person name="Poyet M."/>
            <person name="Groussin M."/>
            <person name="Gibbons S.M."/>
            <person name="Avila-Pacheco J."/>
            <person name="Jiang X."/>
            <person name="Kearney S.M."/>
            <person name="Perrotta A.R."/>
            <person name="Berdy B."/>
            <person name="Zhao S."/>
            <person name="Lieberman T.D."/>
            <person name="Swanson P.K."/>
            <person name="Smith M."/>
            <person name="Roesemann S."/>
            <person name="Alexander J.E."/>
            <person name="Rich S.A."/>
            <person name="Livny J."/>
            <person name="Vlamakis H."/>
            <person name="Clish C."/>
            <person name="Bullock K."/>
            <person name="Deik A."/>
            <person name="Scott J."/>
            <person name="Pierce K.A."/>
            <person name="Xavier R.J."/>
            <person name="Alm E.J."/>
        </authorList>
    </citation>
    <scope>NUCLEOTIDE SEQUENCE [LARGE SCALE GENOMIC DNA]</scope>
    <source>
        <strain evidence="13 25">BIOML-A10</strain>
        <strain evidence="11 23">BIOML-A11</strain>
        <strain evidence="14 21">BIOML-A2</strain>
        <strain evidence="15 22">BIOML-A20</strain>
        <strain evidence="12 24">BIOML-A9</strain>
    </source>
</reference>
<dbReference type="Proteomes" id="UP000450599">
    <property type="component" value="Unassembled WGS sequence"/>
</dbReference>
<dbReference type="EMBL" id="CYYK01000015">
    <property type="protein sequence ID" value="CUO99959.1"/>
    <property type="molecule type" value="Genomic_DNA"/>
</dbReference>
<evidence type="ECO:0000313" key="23">
    <source>
        <dbReference type="Proteomes" id="UP000450599"/>
    </source>
</evidence>
<dbReference type="Pfam" id="PF06325">
    <property type="entry name" value="PrmA"/>
    <property type="match status" value="1"/>
</dbReference>
<dbReference type="RefSeq" id="WP_005861841.1">
    <property type="nucleotide sequence ID" value="NZ_BQOC01000001.1"/>
</dbReference>
<evidence type="ECO:0000313" key="25">
    <source>
        <dbReference type="Proteomes" id="UP000471216"/>
    </source>
</evidence>
<dbReference type="EMBL" id="JAQMPX010000110">
    <property type="protein sequence ID" value="MDB9139813.1"/>
    <property type="molecule type" value="Genomic_DNA"/>
</dbReference>
<dbReference type="Proteomes" id="UP000095455">
    <property type="component" value="Unassembled WGS sequence"/>
</dbReference>
<dbReference type="Gene3D" id="3.40.50.150">
    <property type="entry name" value="Vaccinia Virus protein VP39"/>
    <property type="match status" value="1"/>
</dbReference>
<evidence type="ECO:0000313" key="14">
    <source>
        <dbReference type="EMBL" id="MRZ55969.1"/>
    </source>
</evidence>
<evidence type="ECO:0000313" key="12">
    <source>
        <dbReference type="EMBL" id="MRY94944.1"/>
    </source>
</evidence>
<reference evidence="17 18" key="1">
    <citation type="submission" date="2015-09" db="EMBL/GenBank/DDBJ databases">
        <authorList>
            <consortium name="Pathogen Informatics"/>
        </authorList>
    </citation>
    <scope>NUCLEOTIDE SEQUENCE [LARGE SCALE GENOMIC DNA]</scope>
    <source>
        <strain evidence="8 18">2789STDY5608822</strain>
        <strain evidence="7 19">2789STDY5608872</strain>
        <strain evidence="9 17">2789STDY5834948</strain>
    </source>
</reference>
<evidence type="ECO:0000313" key="13">
    <source>
        <dbReference type="EMBL" id="MRZ07940.1"/>
    </source>
</evidence>
<evidence type="ECO:0000313" key="8">
    <source>
        <dbReference type="EMBL" id="CUO99959.1"/>
    </source>
</evidence>
<evidence type="ECO:0000256" key="1">
    <source>
        <dbReference type="ARBA" id="ARBA00009741"/>
    </source>
</evidence>
<dbReference type="NCBIfam" id="NF001785">
    <property type="entry name" value="PRK00517.2-2"/>
    <property type="match status" value="1"/>
</dbReference>
<name>A0A173W0V1_PARDI</name>
<feature type="binding site" evidence="6">
    <location>
        <position position="154"/>
    </location>
    <ligand>
        <name>S-adenosyl-L-methionine</name>
        <dbReference type="ChEBI" id="CHEBI:59789"/>
    </ligand>
</feature>
<keyword evidence="5 6" id="KW-0949">S-adenosyl-L-methionine</keyword>
<keyword evidence="2 6" id="KW-0963">Cytoplasm</keyword>
<dbReference type="EMBL" id="VOHW01000007">
    <property type="protein sequence ID" value="TWV60959.1"/>
    <property type="molecule type" value="Genomic_DNA"/>
</dbReference>
<dbReference type="CDD" id="cd02440">
    <property type="entry name" value="AdoMet_MTases"/>
    <property type="match status" value="1"/>
</dbReference>
<dbReference type="Proteomes" id="UP001211522">
    <property type="component" value="Unassembled WGS sequence"/>
</dbReference>
<evidence type="ECO:0000313" key="24">
    <source>
        <dbReference type="Proteomes" id="UP000461276"/>
    </source>
</evidence>
<dbReference type="PIRSF" id="PIRSF000401">
    <property type="entry name" value="RPL11_MTase"/>
    <property type="match status" value="1"/>
</dbReference>
<evidence type="ECO:0000256" key="6">
    <source>
        <dbReference type="HAMAP-Rule" id="MF_00735"/>
    </source>
</evidence>
<comment type="similarity">
    <text evidence="1 6">Belongs to the methyltransferase superfamily. PrmA family.</text>
</comment>
<evidence type="ECO:0000313" key="20">
    <source>
        <dbReference type="Proteomes" id="UP000315827"/>
    </source>
</evidence>
<dbReference type="Proteomes" id="UP000315827">
    <property type="component" value="Unassembled WGS sequence"/>
</dbReference>
<evidence type="ECO:0000313" key="15">
    <source>
        <dbReference type="EMBL" id="MSB73719.1"/>
    </source>
</evidence>
<protein>
    <recommendedName>
        <fullName evidence="6">Ribosomal protein L11 methyltransferase</fullName>
        <shortName evidence="6">L11 Mtase</shortName>
        <ecNumber evidence="6">2.1.1.-</ecNumber>
    </recommendedName>
</protein>
<feature type="binding site" evidence="6">
    <location>
        <position position="219"/>
    </location>
    <ligand>
        <name>S-adenosyl-L-methionine</name>
        <dbReference type="ChEBI" id="CHEBI:59789"/>
    </ligand>
</feature>
<dbReference type="Proteomes" id="UP000432516">
    <property type="component" value="Unassembled WGS sequence"/>
</dbReference>
<dbReference type="EMBL" id="WKMY01000014">
    <property type="protein sequence ID" value="MRY94944.1"/>
    <property type="molecule type" value="Genomic_DNA"/>
</dbReference>
<dbReference type="SUPFAM" id="SSF53335">
    <property type="entry name" value="S-adenosyl-L-methionine-dependent methyltransferases"/>
    <property type="match status" value="1"/>
</dbReference>
<dbReference type="InterPro" id="IPR029063">
    <property type="entry name" value="SAM-dependent_MTases_sf"/>
</dbReference>
<dbReference type="GO" id="GO:0005737">
    <property type="term" value="C:cytoplasm"/>
    <property type="evidence" value="ECO:0007669"/>
    <property type="project" value="UniProtKB-SubCell"/>
</dbReference>
<evidence type="ECO:0000313" key="9">
    <source>
        <dbReference type="EMBL" id="CUQ45996.1"/>
    </source>
</evidence>
<evidence type="ECO:0000313" key="11">
    <source>
        <dbReference type="EMBL" id="MRY85827.1"/>
    </source>
</evidence>
<evidence type="ECO:0000256" key="5">
    <source>
        <dbReference type="ARBA" id="ARBA00022691"/>
    </source>
</evidence>
<dbReference type="GO" id="GO:0008276">
    <property type="term" value="F:protein methyltransferase activity"/>
    <property type="evidence" value="ECO:0007669"/>
    <property type="project" value="UniProtKB-UniRule"/>
</dbReference>
<dbReference type="HAMAP" id="MF_00735">
    <property type="entry name" value="Methyltr_PrmA"/>
    <property type="match status" value="1"/>
</dbReference>
<dbReference type="PANTHER" id="PTHR43648">
    <property type="entry name" value="ELECTRON TRANSFER FLAVOPROTEIN BETA SUBUNIT LYSINE METHYLTRANSFERASE"/>
    <property type="match status" value="1"/>
</dbReference>
<keyword evidence="7" id="KW-0687">Ribonucleoprotein</keyword>
<evidence type="ECO:0000313" key="16">
    <source>
        <dbReference type="EMBL" id="TWV60959.1"/>
    </source>
</evidence>
<comment type="catalytic activity">
    <reaction evidence="6">
        <text>L-lysyl-[protein] + 3 S-adenosyl-L-methionine = N(6),N(6),N(6)-trimethyl-L-lysyl-[protein] + 3 S-adenosyl-L-homocysteine + 3 H(+)</text>
        <dbReference type="Rhea" id="RHEA:54192"/>
        <dbReference type="Rhea" id="RHEA-COMP:9752"/>
        <dbReference type="Rhea" id="RHEA-COMP:13826"/>
        <dbReference type="ChEBI" id="CHEBI:15378"/>
        <dbReference type="ChEBI" id="CHEBI:29969"/>
        <dbReference type="ChEBI" id="CHEBI:57856"/>
        <dbReference type="ChEBI" id="CHEBI:59789"/>
        <dbReference type="ChEBI" id="CHEBI:61961"/>
    </reaction>
</comment>
<feature type="binding site" evidence="6">
    <location>
        <position position="133"/>
    </location>
    <ligand>
        <name>S-adenosyl-L-methionine</name>
        <dbReference type="ChEBI" id="CHEBI:59789"/>
    </ligand>
</feature>
<evidence type="ECO:0000313" key="21">
    <source>
        <dbReference type="Proteomes" id="UP000432516"/>
    </source>
</evidence>
<dbReference type="Proteomes" id="UP000471216">
    <property type="component" value="Unassembled WGS sequence"/>
</dbReference>
<gene>
    <name evidence="6 7" type="primary">prmA</name>
    <name evidence="8" type="ORF">ERS852380_03674</name>
    <name evidence="7" type="ORF">ERS852429_04210</name>
    <name evidence="9" type="ORF">ERS852560_03073</name>
    <name evidence="16" type="ORF">FSA05_12325</name>
    <name evidence="13" type="ORF">GKD54_17370</name>
    <name evidence="11" type="ORF">GKD58_16470</name>
    <name evidence="12" type="ORF">GKD67_17250</name>
    <name evidence="14" type="ORF">GKD68_14715</name>
    <name evidence="15" type="ORF">GKD70_10555</name>
    <name evidence="10" type="ORF">PN612_15075</name>
</gene>
<dbReference type="OrthoDB" id="9785995at2"/>
<dbReference type="EMBL" id="CZBM01000014">
    <property type="protein sequence ID" value="CUQ45996.1"/>
    <property type="molecule type" value="Genomic_DNA"/>
</dbReference>
<evidence type="ECO:0000313" key="17">
    <source>
        <dbReference type="Proteomes" id="UP000095332"/>
    </source>
</evidence>
<dbReference type="EC" id="2.1.1.-" evidence="6"/>
<proteinExistence type="inferred from homology"/>
<evidence type="ECO:0000313" key="10">
    <source>
        <dbReference type="EMBL" id="MDB9139813.1"/>
    </source>
</evidence>
<dbReference type="OMA" id="MYYEFFF"/>
<dbReference type="Proteomes" id="UP000095591">
    <property type="component" value="Unassembled WGS sequence"/>
</dbReference>
<dbReference type="GO" id="GO:0032259">
    <property type="term" value="P:methylation"/>
    <property type="evidence" value="ECO:0007669"/>
    <property type="project" value="UniProtKB-KW"/>
</dbReference>
<dbReference type="EMBL" id="WKMW01000017">
    <property type="protein sequence ID" value="MRY85827.1"/>
    <property type="molecule type" value="Genomic_DNA"/>
</dbReference>
<dbReference type="EMBL" id="WKNE01000011">
    <property type="protein sequence ID" value="MRZ55969.1"/>
    <property type="molecule type" value="Genomic_DNA"/>
</dbReference>
<dbReference type="EMBL" id="CYXP01000013">
    <property type="protein sequence ID" value="CUN32964.1"/>
    <property type="molecule type" value="Genomic_DNA"/>
</dbReference>
<dbReference type="AlphaFoldDB" id="A0A173W0V1"/>
<keyword evidence="7" id="KW-0689">Ribosomal protein</keyword>
<dbReference type="InterPro" id="IPR050078">
    <property type="entry name" value="Ribosomal_L11_MeTrfase_PrmA"/>
</dbReference>
<evidence type="ECO:0000256" key="2">
    <source>
        <dbReference type="ARBA" id="ARBA00022490"/>
    </source>
</evidence>
<dbReference type="Proteomes" id="UP000441609">
    <property type="component" value="Unassembled WGS sequence"/>
</dbReference>
<evidence type="ECO:0000313" key="7">
    <source>
        <dbReference type="EMBL" id="CUN32964.1"/>
    </source>
</evidence>
<evidence type="ECO:0000313" key="22">
    <source>
        <dbReference type="Proteomes" id="UP000441609"/>
    </source>
</evidence>
<accession>A0A173W0V1</accession>